<dbReference type="RefSeq" id="WP_282010469.1">
    <property type="nucleotide sequence ID" value="NZ_OX336137.1"/>
</dbReference>
<organism evidence="1 2">
    <name type="scientific">Nitrospina watsonii</name>
    <dbReference type="NCBI Taxonomy" id="1323948"/>
    <lineage>
        <taxon>Bacteria</taxon>
        <taxon>Pseudomonadati</taxon>
        <taxon>Nitrospinota/Tectimicrobiota group</taxon>
        <taxon>Nitrospinota</taxon>
        <taxon>Nitrospinia</taxon>
        <taxon>Nitrospinales</taxon>
        <taxon>Nitrospinaceae</taxon>
        <taxon>Nitrospina</taxon>
    </lineage>
</organism>
<dbReference type="InterPro" id="IPR045738">
    <property type="entry name" value="DUF6088"/>
</dbReference>
<accession>A0ABM9HBF1</accession>
<dbReference type="Pfam" id="PF19570">
    <property type="entry name" value="DUF6088"/>
    <property type="match status" value="1"/>
</dbReference>
<dbReference type="EMBL" id="OX336137">
    <property type="protein sequence ID" value="CAI2717536.1"/>
    <property type="molecule type" value="Genomic_DNA"/>
</dbReference>
<evidence type="ECO:0000313" key="1">
    <source>
        <dbReference type="EMBL" id="CAI2717536.1"/>
    </source>
</evidence>
<gene>
    <name evidence="1" type="ORF">NSPWAT_0677</name>
</gene>
<name>A0ABM9HBF1_9BACT</name>
<dbReference type="Proteomes" id="UP001157733">
    <property type="component" value="Chromosome"/>
</dbReference>
<sequence length="198" mass="23139">MSKLKEFKKHLRPGQVYRRAELARRSRSVDRHLQELLKEGVLKRLAGGVYYCPRKASFGEVPPEDEKLVRAFLKDDDFYVASLNAYNALGVGTTQLYNEKLVYNRKRDGRHTLNGRNFYFLKNRPIPRKPSEEFLMVDLMNNLDFLMEDKETVRNKVAEKALSMDQGKLRKAVRQFGGARTKKFFEDLLNRSNVSYVL</sequence>
<keyword evidence="2" id="KW-1185">Reference proteome</keyword>
<evidence type="ECO:0000313" key="2">
    <source>
        <dbReference type="Proteomes" id="UP001157733"/>
    </source>
</evidence>
<proteinExistence type="predicted"/>
<evidence type="ECO:0008006" key="3">
    <source>
        <dbReference type="Google" id="ProtNLM"/>
    </source>
</evidence>
<reference evidence="1 2" key="1">
    <citation type="submission" date="2022-09" db="EMBL/GenBank/DDBJ databases">
        <authorList>
            <person name="Kop L."/>
        </authorList>
    </citation>
    <scope>NUCLEOTIDE SEQUENCE [LARGE SCALE GENOMIC DNA]</scope>
    <source>
        <strain evidence="1 2">347</strain>
    </source>
</reference>
<protein>
    <recommendedName>
        <fullName evidence="3">Abortive infection protein AbiGI</fullName>
    </recommendedName>
</protein>